<keyword evidence="1" id="KW-0378">Hydrolase</keyword>
<comment type="similarity">
    <text evidence="4">Belongs to the YigI thioesterase family.</text>
</comment>
<comment type="catalytic activity">
    <reaction evidence="7">
        <text>a medium-chain fatty acyl-CoA + H2O = a medium-chain fatty acid + CoA + H(+)</text>
        <dbReference type="Rhea" id="RHEA:68184"/>
        <dbReference type="ChEBI" id="CHEBI:15377"/>
        <dbReference type="ChEBI" id="CHEBI:15378"/>
        <dbReference type="ChEBI" id="CHEBI:57287"/>
        <dbReference type="ChEBI" id="CHEBI:59558"/>
        <dbReference type="ChEBI" id="CHEBI:90546"/>
    </reaction>
</comment>
<dbReference type="AlphaFoldDB" id="A0A8J7KAW1"/>
<dbReference type="EMBL" id="JADEYS010000015">
    <property type="protein sequence ID" value="MBE9398491.1"/>
    <property type="molecule type" value="Genomic_DNA"/>
</dbReference>
<evidence type="ECO:0000313" key="9">
    <source>
        <dbReference type="EMBL" id="MBE9398491.1"/>
    </source>
</evidence>
<keyword evidence="10" id="KW-1185">Reference proteome</keyword>
<evidence type="ECO:0000256" key="3">
    <source>
        <dbReference type="ARBA" id="ARBA00036002"/>
    </source>
</evidence>
<dbReference type="InterPro" id="IPR029069">
    <property type="entry name" value="HotDog_dom_sf"/>
</dbReference>
<evidence type="ECO:0000256" key="1">
    <source>
        <dbReference type="ARBA" id="ARBA00022801"/>
    </source>
</evidence>
<dbReference type="EC" id="3.1.2.20" evidence="5"/>
<accession>A0A8J7KAW1</accession>
<evidence type="ECO:0000256" key="4">
    <source>
        <dbReference type="ARBA" id="ARBA00038381"/>
    </source>
</evidence>
<dbReference type="GO" id="GO:0047617">
    <property type="term" value="F:fatty acyl-CoA hydrolase activity"/>
    <property type="evidence" value="ECO:0007669"/>
    <property type="project" value="UniProtKB-EC"/>
</dbReference>
<sequence>MKTNNPDYEIETRRVFDQAPFIRQLGAELLEFSPGVCRTRIVLNENHKQQDGFVHAGVQATLADHSCGTAAATLIAEGQRVLTADFTVNLLRPAQGHTLECEAKVLKQGKTLTVAEGEVYAVGEERKLVAKATVTLAIVTVG</sequence>
<evidence type="ECO:0000256" key="5">
    <source>
        <dbReference type="ARBA" id="ARBA00038894"/>
    </source>
</evidence>
<dbReference type="Proteomes" id="UP000640333">
    <property type="component" value="Unassembled WGS sequence"/>
</dbReference>
<organism evidence="9 10">
    <name type="scientific">Pontibacterium sinense</name>
    <dbReference type="NCBI Taxonomy" id="2781979"/>
    <lineage>
        <taxon>Bacteria</taxon>
        <taxon>Pseudomonadati</taxon>
        <taxon>Pseudomonadota</taxon>
        <taxon>Gammaproteobacteria</taxon>
        <taxon>Oceanospirillales</taxon>
        <taxon>Oceanospirillaceae</taxon>
        <taxon>Pontibacterium</taxon>
    </lineage>
</organism>
<dbReference type="RefSeq" id="WP_193954126.1">
    <property type="nucleotide sequence ID" value="NZ_JADEYS010000015.1"/>
</dbReference>
<dbReference type="NCBIfam" id="TIGR00369">
    <property type="entry name" value="unchar_dom_1"/>
    <property type="match status" value="1"/>
</dbReference>
<dbReference type="InterPro" id="IPR006683">
    <property type="entry name" value="Thioestr_dom"/>
</dbReference>
<reference evidence="9" key="1">
    <citation type="submission" date="2020-10" db="EMBL/GenBank/DDBJ databases">
        <title>Bacterium isolated from coastal waters sediment.</title>
        <authorList>
            <person name="Chen R.-J."/>
            <person name="Lu D.-C."/>
            <person name="Zhu K.-L."/>
            <person name="Du Z.-J."/>
        </authorList>
    </citation>
    <scope>NUCLEOTIDE SEQUENCE</scope>
    <source>
        <strain evidence="9">N1Y112</strain>
    </source>
</reference>
<name>A0A8J7KAW1_9GAMM</name>
<dbReference type="PANTHER" id="PTHR43240:SF20">
    <property type="entry name" value="MEDIUM_LONG-CHAIN ACYL-COA THIOESTERASE YIGI"/>
    <property type="match status" value="1"/>
</dbReference>
<dbReference type="Pfam" id="PF03061">
    <property type="entry name" value="4HBT"/>
    <property type="match status" value="1"/>
</dbReference>
<dbReference type="Gene3D" id="3.10.129.10">
    <property type="entry name" value="Hotdog Thioesterase"/>
    <property type="match status" value="1"/>
</dbReference>
<feature type="domain" description="Thioesterase" evidence="8">
    <location>
        <begin position="52"/>
        <end position="123"/>
    </location>
</feature>
<protein>
    <recommendedName>
        <fullName evidence="6">Medium/long-chain acyl-CoA thioesterase YigI</fullName>
        <ecNumber evidence="5">3.1.2.20</ecNumber>
    </recommendedName>
</protein>
<comment type="catalytic activity">
    <reaction evidence="3">
        <text>a long-chain fatty acyl-CoA + H2O = a long-chain fatty acid + CoA + H(+)</text>
        <dbReference type="Rhea" id="RHEA:67680"/>
        <dbReference type="ChEBI" id="CHEBI:15377"/>
        <dbReference type="ChEBI" id="CHEBI:15378"/>
        <dbReference type="ChEBI" id="CHEBI:57287"/>
        <dbReference type="ChEBI" id="CHEBI:57560"/>
        <dbReference type="ChEBI" id="CHEBI:83139"/>
    </reaction>
</comment>
<proteinExistence type="inferred from homology"/>
<evidence type="ECO:0000313" key="10">
    <source>
        <dbReference type="Proteomes" id="UP000640333"/>
    </source>
</evidence>
<comment type="catalytic activity">
    <reaction evidence="2">
        <text>a fatty acyl-CoA + H2O = a fatty acid + CoA + H(+)</text>
        <dbReference type="Rhea" id="RHEA:16781"/>
        <dbReference type="ChEBI" id="CHEBI:15377"/>
        <dbReference type="ChEBI" id="CHEBI:15378"/>
        <dbReference type="ChEBI" id="CHEBI:28868"/>
        <dbReference type="ChEBI" id="CHEBI:57287"/>
        <dbReference type="ChEBI" id="CHEBI:77636"/>
        <dbReference type="EC" id="3.1.2.20"/>
    </reaction>
</comment>
<evidence type="ECO:0000256" key="6">
    <source>
        <dbReference type="ARBA" id="ARBA00040062"/>
    </source>
</evidence>
<dbReference type="SUPFAM" id="SSF54637">
    <property type="entry name" value="Thioesterase/thiol ester dehydrase-isomerase"/>
    <property type="match status" value="1"/>
</dbReference>
<evidence type="ECO:0000256" key="2">
    <source>
        <dbReference type="ARBA" id="ARBA00035880"/>
    </source>
</evidence>
<dbReference type="CDD" id="cd03443">
    <property type="entry name" value="PaaI_thioesterase"/>
    <property type="match status" value="1"/>
</dbReference>
<evidence type="ECO:0000256" key="7">
    <source>
        <dbReference type="ARBA" id="ARBA00048062"/>
    </source>
</evidence>
<dbReference type="PANTHER" id="PTHR43240">
    <property type="entry name" value="1,4-DIHYDROXY-2-NAPHTHOYL-COA THIOESTERASE 1"/>
    <property type="match status" value="1"/>
</dbReference>
<gene>
    <name evidence="9" type="ORF">IOQ59_14615</name>
</gene>
<evidence type="ECO:0000259" key="8">
    <source>
        <dbReference type="Pfam" id="PF03061"/>
    </source>
</evidence>
<dbReference type="InterPro" id="IPR003736">
    <property type="entry name" value="PAAI_dom"/>
</dbReference>
<comment type="caution">
    <text evidence="9">The sequence shown here is derived from an EMBL/GenBank/DDBJ whole genome shotgun (WGS) entry which is preliminary data.</text>
</comment>